<dbReference type="AlphaFoldDB" id="A0A848N0Z3"/>
<gene>
    <name evidence="2" type="ORF">HI921_14700</name>
</gene>
<dbReference type="InterPro" id="IPR027994">
    <property type="entry name" value="WxL_dom"/>
</dbReference>
<accession>A0A848N0Z3</accession>
<feature type="domain" description="WxL" evidence="1">
    <location>
        <begin position="6"/>
        <end position="65"/>
    </location>
</feature>
<proteinExistence type="predicted"/>
<protein>
    <recommendedName>
        <fullName evidence="1">WxL domain-containing protein</fullName>
    </recommendedName>
</protein>
<evidence type="ECO:0000313" key="3">
    <source>
        <dbReference type="Proteomes" id="UP000557857"/>
    </source>
</evidence>
<dbReference type="EMBL" id="JABCAG010000072">
    <property type="protein sequence ID" value="NMP59691.1"/>
    <property type="molecule type" value="Genomic_DNA"/>
</dbReference>
<evidence type="ECO:0000313" key="2">
    <source>
        <dbReference type="EMBL" id="NMP59691.1"/>
    </source>
</evidence>
<sequence length="67" mass="7402">MQQILPNTRKILIQADKESGTGTWIYRFGDQQTADKSVGLYVPKGTNPEATSYSTKLTWELSAVPGN</sequence>
<comment type="caution">
    <text evidence="2">The sequence shown here is derived from an EMBL/GenBank/DDBJ whole genome shotgun (WGS) entry which is preliminary data.</text>
</comment>
<dbReference type="Pfam" id="PF13731">
    <property type="entry name" value="WxL"/>
    <property type="match status" value="1"/>
</dbReference>
<evidence type="ECO:0000259" key="1">
    <source>
        <dbReference type="Pfam" id="PF13731"/>
    </source>
</evidence>
<organism evidence="2 3">
    <name type="scientific">Enterococcus mundtii</name>
    <dbReference type="NCBI Taxonomy" id="53346"/>
    <lineage>
        <taxon>Bacteria</taxon>
        <taxon>Bacillati</taxon>
        <taxon>Bacillota</taxon>
        <taxon>Bacilli</taxon>
        <taxon>Lactobacillales</taxon>
        <taxon>Enterococcaceae</taxon>
        <taxon>Enterococcus</taxon>
    </lineage>
</organism>
<name>A0A848N0Z3_ENTMU</name>
<dbReference type="Proteomes" id="UP000557857">
    <property type="component" value="Unassembled WGS sequence"/>
</dbReference>
<reference evidence="2 3" key="1">
    <citation type="submission" date="2020-04" db="EMBL/GenBank/DDBJ databases">
        <authorList>
            <person name="Abaymova A."/>
            <person name="Teymurazov M."/>
            <person name="Tazyna O."/>
            <person name="Chatushin Y."/>
            <person name="Svetoch E."/>
            <person name="Pereligyn V."/>
            <person name="Pohylenko V."/>
            <person name="Platonov M."/>
            <person name="Kartsev N."/>
            <person name="Skryabin Y."/>
            <person name="Sizova A."/>
            <person name="Solomentsev V."/>
            <person name="Kislichkina A."/>
            <person name="Bogun A."/>
        </authorList>
    </citation>
    <scope>NUCLEOTIDE SEQUENCE [LARGE SCALE GENOMIC DNA]</scope>
    <source>
        <strain evidence="3">SCPM-O-B-8398 (E28)</strain>
    </source>
</reference>